<dbReference type="GO" id="GO:0070681">
    <property type="term" value="P:glutaminyl-tRNAGln biosynthesis via transamidation"/>
    <property type="evidence" value="ECO:0007669"/>
    <property type="project" value="TreeGrafter"/>
</dbReference>
<dbReference type="PANTHER" id="PTHR11895">
    <property type="entry name" value="TRANSAMIDASE"/>
    <property type="match status" value="1"/>
</dbReference>
<name>A0AA39XF43_9PEZI</name>
<feature type="non-terminal residue" evidence="2">
    <location>
        <position position="1"/>
    </location>
</feature>
<feature type="domain" description="Amidase" evidence="1">
    <location>
        <begin position="1"/>
        <end position="100"/>
    </location>
</feature>
<evidence type="ECO:0000313" key="2">
    <source>
        <dbReference type="EMBL" id="KAK0632040.1"/>
    </source>
</evidence>
<dbReference type="Gene3D" id="3.90.1300.10">
    <property type="entry name" value="Amidase signature (AS) domain"/>
    <property type="match status" value="1"/>
</dbReference>
<dbReference type="PANTHER" id="PTHR11895:SF152">
    <property type="entry name" value="GLUTAMYL-TRNA(GLN) AMIDOTRANSFERASE, SUBUNIT A (AFU_ORTHOLOGUE AFUA_7G06800)"/>
    <property type="match status" value="1"/>
</dbReference>
<dbReference type="SUPFAM" id="SSF75304">
    <property type="entry name" value="Amidase signature (AS) enzymes"/>
    <property type="match status" value="1"/>
</dbReference>
<evidence type="ECO:0000259" key="1">
    <source>
        <dbReference type="Pfam" id="PF01425"/>
    </source>
</evidence>
<dbReference type="Pfam" id="PF01425">
    <property type="entry name" value="Amidase"/>
    <property type="match status" value="1"/>
</dbReference>
<organism evidence="2 3">
    <name type="scientific">Immersiella caudata</name>
    <dbReference type="NCBI Taxonomy" id="314043"/>
    <lineage>
        <taxon>Eukaryota</taxon>
        <taxon>Fungi</taxon>
        <taxon>Dikarya</taxon>
        <taxon>Ascomycota</taxon>
        <taxon>Pezizomycotina</taxon>
        <taxon>Sordariomycetes</taxon>
        <taxon>Sordariomycetidae</taxon>
        <taxon>Sordariales</taxon>
        <taxon>Lasiosphaeriaceae</taxon>
        <taxon>Immersiella</taxon>
    </lineage>
</organism>
<reference evidence="2" key="1">
    <citation type="submission" date="2023-06" db="EMBL/GenBank/DDBJ databases">
        <title>Genome-scale phylogeny and comparative genomics of the fungal order Sordariales.</title>
        <authorList>
            <consortium name="Lawrence Berkeley National Laboratory"/>
            <person name="Hensen N."/>
            <person name="Bonometti L."/>
            <person name="Westerberg I."/>
            <person name="Brannstrom I.O."/>
            <person name="Guillou S."/>
            <person name="Cros-Aarteil S."/>
            <person name="Calhoun S."/>
            <person name="Haridas S."/>
            <person name="Kuo A."/>
            <person name="Mondo S."/>
            <person name="Pangilinan J."/>
            <person name="Riley R."/>
            <person name="Labutti K."/>
            <person name="Andreopoulos B."/>
            <person name="Lipzen A."/>
            <person name="Chen C."/>
            <person name="Yanf M."/>
            <person name="Daum C."/>
            <person name="Ng V."/>
            <person name="Clum A."/>
            <person name="Steindorff A."/>
            <person name="Ohm R."/>
            <person name="Martin F."/>
            <person name="Silar P."/>
            <person name="Natvig D."/>
            <person name="Lalanne C."/>
            <person name="Gautier V."/>
            <person name="Ament-Velasquez S.L."/>
            <person name="Kruys A."/>
            <person name="Hutchinson M.I."/>
            <person name="Powell A.J."/>
            <person name="Barry K."/>
            <person name="Miller A.N."/>
            <person name="Grigoriev I.V."/>
            <person name="Debuchy R."/>
            <person name="Gladieux P."/>
            <person name="Thoren M.H."/>
            <person name="Johannesson H."/>
        </authorList>
    </citation>
    <scope>NUCLEOTIDE SEQUENCE</scope>
    <source>
        <strain evidence="2">CBS 606.72</strain>
    </source>
</reference>
<dbReference type="AlphaFoldDB" id="A0AA39XF43"/>
<dbReference type="GO" id="GO:0032543">
    <property type="term" value="P:mitochondrial translation"/>
    <property type="evidence" value="ECO:0007669"/>
    <property type="project" value="TreeGrafter"/>
</dbReference>
<evidence type="ECO:0000313" key="3">
    <source>
        <dbReference type="Proteomes" id="UP001175000"/>
    </source>
</evidence>
<proteinExistence type="predicted"/>
<dbReference type="GO" id="GO:0030956">
    <property type="term" value="C:glutamyl-tRNA(Gln) amidotransferase complex"/>
    <property type="evidence" value="ECO:0007669"/>
    <property type="project" value="TreeGrafter"/>
</dbReference>
<dbReference type="InterPro" id="IPR023631">
    <property type="entry name" value="Amidase_dom"/>
</dbReference>
<protein>
    <submittedName>
        <fullName evidence="2">Amidase signature domain-containing protein</fullName>
    </submittedName>
</protein>
<dbReference type="EMBL" id="JAULSU010000001">
    <property type="protein sequence ID" value="KAK0632040.1"/>
    <property type="molecule type" value="Genomic_DNA"/>
</dbReference>
<accession>A0AA39XF43</accession>
<dbReference type="InterPro" id="IPR036928">
    <property type="entry name" value="AS_sf"/>
</dbReference>
<comment type="caution">
    <text evidence="2">The sequence shown here is derived from an EMBL/GenBank/DDBJ whole genome shotgun (WGS) entry which is preliminary data.</text>
</comment>
<gene>
    <name evidence="2" type="ORF">B0T14DRAFT_417495</name>
</gene>
<dbReference type="Proteomes" id="UP001175000">
    <property type="component" value="Unassembled WGS sequence"/>
</dbReference>
<dbReference type="GO" id="GO:0050567">
    <property type="term" value="F:glutaminyl-tRNA synthase (glutamine-hydrolyzing) activity"/>
    <property type="evidence" value="ECO:0007669"/>
    <property type="project" value="TreeGrafter"/>
</dbReference>
<dbReference type="InterPro" id="IPR000120">
    <property type="entry name" value="Amidase"/>
</dbReference>
<keyword evidence="3" id="KW-1185">Reference proteome</keyword>
<dbReference type="GO" id="GO:0005739">
    <property type="term" value="C:mitochondrion"/>
    <property type="evidence" value="ECO:0007669"/>
    <property type="project" value="TreeGrafter"/>
</dbReference>
<sequence length="115" mass="12126">LSGLTAAVKDIFHIRGTRTSIGNRAFFETCPEQDTTANVVLRLQKAGASIVGKTHLSSFAMKEHPMQSADHQALFNLWGDEYQITDGGSGGSAAASAAASAAYEWMDIASCSDST</sequence>